<dbReference type="EMBL" id="CP096040">
    <property type="protein sequence ID" value="USQ95435.1"/>
    <property type="molecule type" value="Genomic_DNA"/>
</dbReference>
<feature type="region of interest" description="Disordered" evidence="2">
    <location>
        <begin position="277"/>
        <end position="303"/>
    </location>
</feature>
<dbReference type="PROSITE" id="PS51257">
    <property type="entry name" value="PROKAR_LIPOPROTEIN"/>
    <property type="match status" value="1"/>
</dbReference>
<accession>A0ABY4ZRV9</accession>
<organism evidence="4 5">
    <name type="scientific">Caulobacter segnis</name>
    <dbReference type="NCBI Taxonomy" id="88688"/>
    <lineage>
        <taxon>Bacteria</taxon>
        <taxon>Pseudomonadati</taxon>
        <taxon>Pseudomonadota</taxon>
        <taxon>Alphaproteobacteria</taxon>
        <taxon>Caulobacterales</taxon>
        <taxon>Caulobacteraceae</taxon>
        <taxon>Caulobacter</taxon>
    </lineage>
</organism>
<proteinExistence type="inferred from homology"/>
<protein>
    <submittedName>
        <fullName evidence="4">TolC family protein</fullName>
    </submittedName>
</protein>
<feature type="chain" id="PRO_5045857832" evidence="3">
    <location>
        <begin position="25"/>
        <end position="303"/>
    </location>
</feature>
<keyword evidence="3" id="KW-0732">Signal</keyword>
<evidence type="ECO:0000256" key="3">
    <source>
        <dbReference type="SAM" id="SignalP"/>
    </source>
</evidence>
<name>A0ABY4ZRV9_9CAUL</name>
<evidence type="ECO:0000256" key="2">
    <source>
        <dbReference type="SAM" id="MobiDB-lite"/>
    </source>
</evidence>
<dbReference type="Pfam" id="PF02321">
    <property type="entry name" value="OEP"/>
    <property type="match status" value="1"/>
</dbReference>
<dbReference type="InterPro" id="IPR003423">
    <property type="entry name" value="OMP_efflux"/>
</dbReference>
<feature type="compositionally biased region" description="Low complexity" evidence="2">
    <location>
        <begin position="292"/>
        <end position="303"/>
    </location>
</feature>
<dbReference type="InterPro" id="IPR010131">
    <property type="entry name" value="MdtP/NodT-like"/>
</dbReference>
<dbReference type="PANTHER" id="PTHR30203:SF33">
    <property type="entry name" value="BLR4455 PROTEIN"/>
    <property type="match status" value="1"/>
</dbReference>
<gene>
    <name evidence="4" type="ORF">MZV50_23275</name>
</gene>
<evidence type="ECO:0000256" key="1">
    <source>
        <dbReference type="ARBA" id="ARBA00007613"/>
    </source>
</evidence>
<evidence type="ECO:0000313" key="5">
    <source>
        <dbReference type="Proteomes" id="UP001057520"/>
    </source>
</evidence>
<dbReference type="PANTHER" id="PTHR30203">
    <property type="entry name" value="OUTER MEMBRANE CATION EFFLUX PROTEIN"/>
    <property type="match status" value="1"/>
</dbReference>
<dbReference type="Proteomes" id="UP001057520">
    <property type="component" value="Chromosome"/>
</dbReference>
<dbReference type="Gene3D" id="2.20.200.10">
    <property type="entry name" value="Outer membrane efflux proteins (OEP)"/>
    <property type="match status" value="1"/>
</dbReference>
<dbReference type="Gene3D" id="1.20.1600.10">
    <property type="entry name" value="Outer membrane efflux proteins (OEP)"/>
    <property type="match status" value="1"/>
</dbReference>
<feature type="compositionally biased region" description="Pro residues" evidence="2">
    <location>
        <begin position="278"/>
        <end position="291"/>
    </location>
</feature>
<sequence length="303" mass="31145">MQRASLLILAGLGLAGCALAPAYAPPTPVAPAAFRDTGPWTPAAQVEARGVTWWAVFKDPTLDGLERRIESDSADLAAALARYDQARALSRQASSALFPSVGASASTERQRTPVNGRFDTTTLAASAAYEVDLWGRVRNLVAAGKADAQASAADLAGVRLSLQAQLADAYFALRGADAQIAVLGSTVEAYRQALDLTNRRQAGGAASGLDTGRAQTQLAATQAQYEQAVANRALLEHAIAVLVGEPASSFSLASASGLSDAPVTPVGAPRPCCNAVPTWPPPSAAWPPPTPASARPAPRGSRA</sequence>
<dbReference type="SUPFAM" id="SSF56954">
    <property type="entry name" value="Outer membrane efflux proteins (OEP)"/>
    <property type="match status" value="1"/>
</dbReference>
<evidence type="ECO:0000313" key="4">
    <source>
        <dbReference type="EMBL" id="USQ95435.1"/>
    </source>
</evidence>
<reference evidence="4 5" key="1">
    <citation type="submission" date="2022-04" db="EMBL/GenBank/DDBJ databases">
        <title>Genome sequence of soybean root-associated Caulobacter segnis RL271.</title>
        <authorList>
            <person name="Longley R."/>
            <person name="Bonito G."/>
            <person name="Trigodet F."/>
            <person name="Crosson S."/>
            <person name="Fiebig A."/>
        </authorList>
    </citation>
    <scope>NUCLEOTIDE SEQUENCE [LARGE SCALE GENOMIC DNA]</scope>
    <source>
        <strain evidence="4 5">RL271</strain>
    </source>
</reference>
<keyword evidence="5" id="KW-1185">Reference proteome</keyword>
<feature type="signal peptide" evidence="3">
    <location>
        <begin position="1"/>
        <end position="24"/>
    </location>
</feature>
<comment type="similarity">
    <text evidence="1">Belongs to the outer membrane factor (OMF) (TC 1.B.17) family.</text>
</comment>